<dbReference type="Proteomes" id="UP000654918">
    <property type="component" value="Unassembled WGS sequence"/>
</dbReference>
<dbReference type="InterPro" id="IPR036236">
    <property type="entry name" value="Znf_C2H2_sf"/>
</dbReference>
<evidence type="ECO:0000313" key="5">
    <source>
        <dbReference type="EMBL" id="KAF6818826.1"/>
    </source>
</evidence>
<dbReference type="SUPFAM" id="SSF52540">
    <property type="entry name" value="P-loop containing nucleoside triphosphate hydrolases"/>
    <property type="match status" value="1"/>
</dbReference>
<organism evidence="5 6">
    <name type="scientific">Colletotrichum plurivorum</name>
    <dbReference type="NCBI Taxonomy" id="2175906"/>
    <lineage>
        <taxon>Eukaryota</taxon>
        <taxon>Fungi</taxon>
        <taxon>Dikarya</taxon>
        <taxon>Ascomycota</taxon>
        <taxon>Pezizomycotina</taxon>
        <taxon>Sordariomycetes</taxon>
        <taxon>Hypocreomycetidae</taxon>
        <taxon>Glomerellales</taxon>
        <taxon>Glomerellaceae</taxon>
        <taxon>Colletotrichum</taxon>
        <taxon>Colletotrichum orchidearum species complex</taxon>
    </lineage>
</organism>
<evidence type="ECO:0000259" key="4">
    <source>
        <dbReference type="PROSITE" id="PS50157"/>
    </source>
</evidence>
<dbReference type="Gene3D" id="3.40.50.300">
    <property type="entry name" value="P-loop containing nucleotide triphosphate hydrolases"/>
    <property type="match status" value="1"/>
</dbReference>
<dbReference type="InterPro" id="IPR056884">
    <property type="entry name" value="NPHP3-like_N"/>
</dbReference>
<dbReference type="SUPFAM" id="SSF57667">
    <property type="entry name" value="beta-beta-alpha zinc fingers"/>
    <property type="match status" value="1"/>
</dbReference>
<feature type="region of interest" description="Disordered" evidence="3">
    <location>
        <begin position="880"/>
        <end position="920"/>
    </location>
</feature>
<feature type="region of interest" description="Disordered" evidence="3">
    <location>
        <begin position="819"/>
        <end position="859"/>
    </location>
</feature>
<keyword evidence="6" id="KW-1185">Reference proteome</keyword>
<feature type="domain" description="C2H2-type" evidence="4">
    <location>
        <begin position="862"/>
        <end position="889"/>
    </location>
</feature>
<dbReference type="PANTHER" id="PTHR10039">
    <property type="entry name" value="AMELOGENIN"/>
    <property type="match status" value="1"/>
</dbReference>
<keyword evidence="2" id="KW-0863">Zinc-finger</keyword>
<dbReference type="Pfam" id="PF22939">
    <property type="entry name" value="WHD_GPIID"/>
    <property type="match status" value="1"/>
</dbReference>
<dbReference type="Gene3D" id="3.30.160.60">
    <property type="entry name" value="Classic Zinc Finger"/>
    <property type="match status" value="1"/>
</dbReference>
<dbReference type="EMBL" id="WIGO01000296">
    <property type="protein sequence ID" value="KAF6818826.1"/>
    <property type="molecule type" value="Genomic_DNA"/>
</dbReference>
<feature type="compositionally biased region" description="Basic residues" evidence="3">
    <location>
        <begin position="846"/>
        <end position="855"/>
    </location>
</feature>
<dbReference type="Pfam" id="PF24883">
    <property type="entry name" value="NPHP3_N"/>
    <property type="match status" value="1"/>
</dbReference>
<gene>
    <name evidence="5" type="ORF">CPLU01_13221</name>
</gene>
<dbReference type="GO" id="GO:0008270">
    <property type="term" value="F:zinc ion binding"/>
    <property type="evidence" value="ECO:0007669"/>
    <property type="project" value="UniProtKB-KW"/>
</dbReference>
<dbReference type="PROSITE" id="PS00028">
    <property type="entry name" value="ZINC_FINGER_C2H2_1"/>
    <property type="match status" value="1"/>
</dbReference>
<dbReference type="PANTHER" id="PTHR10039:SF14">
    <property type="entry name" value="NACHT DOMAIN-CONTAINING PROTEIN"/>
    <property type="match status" value="1"/>
</dbReference>
<evidence type="ECO:0000256" key="3">
    <source>
        <dbReference type="SAM" id="MobiDB-lite"/>
    </source>
</evidence>
<sequence>MASKETTLHVAGNSSPAAAAITPNPFEEEVSRFKGRLKNHEREYFKFVSQEEFAKEIDALQTKLHSGRRQQNMTKLRCFIEAMVQFGKVIDVYCQTSEVLAFVWGPWKLLLLVADTFSNAFTELLDTYQQLGDTLLLLLQARELFSYDANMAKVLSGIYKDVLEFHFQAFKYFQQPMLKQLFQATWKTYKAQFLDLIQSLSQHRVLLLGQTTLSEARRARSAEEARISDERAERDRRLRRELFVWLQSANTKNDHHRFQAIRSEFPNSGYWLFDKPEFKSWFDTFPPIPGLLWLNGIPGAGKTILSSLIIEEARGLARKPTVLYFYCKSNDKERDNFISIARSLLIQLLDQSPDLLDFFYEKYKVSTEAMLTTIPDIEGLLDIAIKNCTSVYIILDGLDECPRDQRKTISQWFRSLVEDLPPAKSDLVRCLFVSQDDGIARKDFADVTSLKIMQEDNLKDINQYSTLWASKLQEKFELSDDERDGIADRIPESCGATYEDLENELEPNTFPKGINDAYDRIMLRISNQATFRGKTNYCLMLLGWLVCSKRPLKWQEIQAAKSMDLEEQTVDMRRRRFREHPKDICGSMVEEHSDGVIDLVHLTAKLFLIEKNHINPMVEDVKLANLCINYLNLPGCRLPLSGADELLSDGYYVFMEYAALHWKQDQGESVRGVPALPTLPASCFPTRKELSLFGEMKPDETALDVFETLQQVRIAIENVFGNAEDEESRNKISKLYGLDIFKCSRPSCHHFTAGFLTADIRNLHMEKHLRPYVCPLDGCPTSVIGLTTAKDLEKHMWDMHPNIENDGVVTEFPTQAEIESANQQTKTPEDTVEPAVPPKSNEKPTKAKPKRKAERRHNVTEHVCRICSKRFSKRFNLQSHMHSHSNEKPHRQDNLASPLALKKSKTGIDNSNSRSGGLVE</sequence>
<feature type="compositionally biased region" description="Polar residues" evidence="3">
    <location>
        <begin position="907"/>
        <end position="920"/>
    </location>
</feature>
<feature type="compositionally biased region" description="Basic and acidic residues" evidence="3">
    <location>
        <begin position="884"/>
        <end position="893"/>
    </location>
</feature>
<comment type="caution">
    <text evidence="5">The sequence shown here is derived from an EMBL/GenBank/DDBJ whole genome shotgun (WGS) entry which is preliminary data.</text>
</comment>
<dbReference type="InterPro" id="IPR054471">
    <property type="entry name" value="GPIID_WHD"/>
</dbReference>
<dbReference type="InterPro" id="IPR056125">
    <property type="entry name" value="DUF7708"/>
</dbReference>
<dbReference type="InterPro" id="IPR013087">
    <property type="entry name" value="Znf_C2H2_type"/>
</dbReference>
<protein>
    <submittedName>
        <fullName evidence="5">Zinc finger protein</fullName>
    </submittedName>
</protein>
<evidence type="ECO:0000313" key="6">
    <source>
        <dbReference type="Proteomes" id="UP000654918"/>
    </source>
</evidence>
<reference evidence="5" key="1">
    <citation type="journal article" date="2020" name="Phytopathology">
        <title>Genome Sequence Resources of Colletotrichum truncatum, C. plurivorum, C. musicola, and C. sojae: Four Species Pathogenic to Soybean (Glycine max).</title>
        <authorList>
            <person name="Rogerio F."/>
            <person name="Boufleur T.R."/>
            <person name="Ciampi-Guillardi M."/>
            <person name="Sukno S.A."/>
            <person name="Thon M.R."/>
            <person name="Massola Junior N.S."/>
            <person name="Baroncelli R."/>
        </authorList>
    </citation>
    <scope>NUCLEOTIDE SEQUENCE</scope>
    <source>
        <strain evidence="5">LFN00145</strain>
    </source>
</reference>
<evidence type="ECO:0000256" key="2">
    <source>
        <dbReference type="PROSITE-ProRule" id="PRU00042"/>
    </source>
</evidence>
<evidence type="ECO:0000256" key="1">
    <source>
        <dbReference type="ARBA" id="ARBA00022737"/>
    </source>
</evidence>
<dbReference type="SMART" id="SM00355">
    <property type="entry name" value="ZnF_C2H2"/>
    <property type="match status" value="3"/>
</dbReference>
<dbReference type="PROSITE" id="PS50157">
    <property type="entry name" value="ZINC_FINGER_C2H2_2"/>
    <property type="match status" value="1"/>
</dbReference>
<dbReference type="AlphaFoldDB" id="A0A8H6JU14"/>
<name>A0A8H6JU14_9PEZI</name>
<accession>A0A8H6JU14</accession>
<dbReference type="Pfam" id="PF24809">
    <property type="entry name" value="DUF7708"/>
    <property type="match status" value="1"/>
</dbReference>
<keyword evidence="2" id="KW-0479">Metal-binding</keyword>
<dbReference type="InterPro" id="IPR027417">
    <property type="entry name" value="P-loop_NTPase"/>
</dbReference>
<keyword evidence="1" id="KW-0677">Repeat</keyword>
<proteinExistence type="predicted"/>
<keyword evidence="2" id="KW-0862">Zinc</keyword>